<protein>
    <submittedName>
        <fullName evidence="11">Phosphoethanolamine transferase EptA</fullName>
        <ecNumber evidence="11">2.7.-.-</ecNumber>
    </submittedName>
</protein>
<keyword evidence="6 8" id="KW-1133">Transmembrane helix</keyword>
<dbReference type="GO" id="GO:0016776">
    <property type="term" value="F:phosphotransferase activity, phosphate group as acceptor"/>
    <property type="evidence" value="ECO:0007669"/>
    <property type="project" value="TreeGrafter"/>
</dbReference>
<keyword evidence="3" id="KW-0997">Cell inner membrane</keyword>
<dbReference type="InterPro" id="IPR040423">
    <property type="entry name" value="PEA_transferase"/>
</dbReference>
<dbReference type="InterPro" id="IPR012549">
    <property type="entry name" value="EptA-like_N"/>
</dbReference>
<feature type="transmembrane region" description="Helical" evidence="8">
    <location>
        <begin position="81"/>
        <end position="104"/>
    </location>
</feature>
<feature type="domain" description="Sulfatase N-terminal" evidence="9">
    <location>
        <begin position="271"/>
        <end position="559"/>
    </location>
</feature>
<dbReference type="InterPro" id="IPR017850">
    <property type="entry name" value="Alkaline_phosphatase_core_sf"/>
</dbReference>
<feature type="transmembrane region" description="Helical" evidence="8">
    <location>
        <begin position="111"/>
        <end position="133"/>
    </location>
</feature>
<dbReference type="GO" id="GO:0005886">
    <property type="term" value="C:plasma membrane"/>
    <property type="evidence" value="ECO:0007669"/>
    <property type="project" value="UniProtKB-SubCell"/>
</dbReference>
<evidence type="ECO:0000256" key="3">
    <source>
        <dbReference type="ARBA" id="ARBA00022519"/>
    </source>
</evidence>
<sequence length="587" mass="65442">MASFSQKIDGWQLKISDVAANEIFTFGEGTFIQEQPIIMLKIKAVRPEWVTLIASAFLLAGFNLVLWQHLFEITASDGQGIVMRVAFGLMILAAFNIVLTLLAFRPVMKPVLTLIFMVSAGVAYFMSQYGVLIDTGMLRNFAQTNATEVRDLLSIKLLVYIVLLGVLPSCLLWKTPVSYRRWHRELLSKILVSVASVAVIGGVALVNYQGLSSLFRNHHELRLMVVPSNYIGASFGFLREQVASARQPFVTLGEDAQRNPAWQTHGRKSLTVLVVGESARAENFGILGYNRDTTPKLSKEAGLIAFTDVHSCGTETAVSVPCMFSDMGRKDYNASKAKNQEGLLDVLKRAGLDVIWRDNQSGCKGTCDRVTLDDVSNLKDPVLCANSECRDEILLQGLQHFIDTLDKDTVLVLHQMGSHGPEYFKRYPKEYERFTPVCESNALNNCSRESIVNGYDNTLVYTDHVLSTLIDLLRNNQDKVDTAMLYLSDHGESLGEYNLFLHGTPYMLAPEQQKHVAMLAWFSDSYQKSFSVDANCLQLSRDKPLSQDNLFHSMLGLLEVQSKVYKQNLDMFAGCRGAVIDGVLATE</sequence>
<dbReference type="EMBL" id="CABVJH010000001">
    <property type="protein sequence ID" value="VVQ27466.1"/>
    <property type="molecule type" value="Genomic_DNA"/>
</dbReference>
<evidence type="ECO:0000313" key="11">
    <source>
        <dbReference type="EMBL" id="VVQ27466.1"/>
    </source>
</evidence>
<dbReference type="InterPro" id="IPR000917">
    <property type="entry name" value="Sulfatase_N"/>
</dbReference>
<feature type="transmembrane region" description="Helical" evidence="8">
    <location>
        <begin position="186"/>
        <end position="208"/>
    </location>
</feature>
<dbReference type="PANTHER" id="PTHR30443:SF0">
    <property type="entry name" value="PHOSPHOETHANOLAMINE TRANSFERASE EPTA"/>
    <property type="match status" value="1"/>
</dbReference>
<reference evidence="11 12" key="1">
    <citation type="submission" date="2019-09" db="EMBL/GenBank/DDBJ databases">
        <authorList>
            <person name="Chandra G."/>
            <person name="Truman W A."/>
        </authorList>
    </citation>
    <scope>NUCLEOTIDE SEQUENCE [LARGE SCALE GENOMIC DNA]</scope>
    <source>
        <strain evidence="11">PS943</strain>
    </source>
</reference>
<feature type="domain" description="Phosphoethanolamine transferase N-terminal" evidence="10">
    <location>
        <begin position="92"/>
        <end position="241"/>
    </location>
</feature>
<keyword evidence="4 11" id="KW-0808">Transferase</keyword>
<keyword evidence="7 8" id="KW-0472">Membrane</keyword>
<dbReference type="Pfam" id="PF00884">
    <property type="entry name" value="Sulfatase"/>
    <property type="match status" value="1"/>
</dbReference>
<evidence type="ECO:0000259" key="10">
    <source>
        <dbReference type="Pfam" id="PF08019"/>
    </source>
</evidence>
<feature type="transmembrane region" description="Helical" evidence="8">
    <location>
        <begin position="49"/>
        <end position="69"/>
    </location>
</feature>
<dbReference type="EC" id="2.7.-.-" evidence="11"/>
<dbReference type="NCBIfam" id="NF028537">
    <property type="entry name" value="P_eth_NH2_trans"/>
    <property type="match status" value="1"/>
</dbReference>
<organism evidence="11 12">
    <name type="scientific">Pseudomonas fluorescens</name>
    <dbReference type="NCBI Taxonomy" id="294"/>
    <lineage>
        <taxon>Bacteria</taxon>
        <taxon>Pseudomonadati</taxon>
        <taxon>Pseudomonadota</taxon>
        <taxon>Gammaproteobacteria</taxon>
        <taxon>Pseudomonadales</taxon>
        <taxon>Pseudomonadaceae</taxon>
        <taxon>Pseudomonas</taxon>
    </lineage>
</organism>
<evidence type="ECO:0000256" key="5">
    <source>
        <dbReference type="ARBA" id="ARBA00022692"/>
    </source>
</evidence>
<evidence type="ECO:0000256" key="8">
    <source>
        <dbReference type="SAM" id="Phobius"/>
    </source>
</evidence>
<evidence type="ECO:0000256" key="1">
    <source>
        <dbReference type="ARBA" id="ARBA00004429"/>
    </source>
</evidence>
<dbReference type="Pfam" id="PF08019">
    <property type="entry name" value="EptA_B_N"/>
    <property type="match status" value="1"/>
</dbReference>
<evidence type="ECO:0000256" key="7">
    <source>
        <dbReference type="ARBA" id="ARBA00023136"/>
    </source>
</evidence>
<dbReference type="AlphaFoldDB" id="A0A5E7VXU0"/>
<dbReference type="CDD" id="cd16017">
    <property type="entry name" value="LptA"/>
    <property type="match status" value="1"/>
</dbReference>
<keyword evidence="2" id="KW-1003">Cell membrane</keyword>
<dbReference type="Proteomes" id="UP000325645">
    <property type="component" value="Unassembled WGS sequence"/>
</dbReference>
<comment type="subcellular location">
    <subcellularLocation>
        <location evidence="1">Cell inner membrane</location>
        <topology evidence="1">Multi-pass membrane protein</topology>
    </subcellularLocation>
</comment>
<evidence type="ECO:0000256" key="2">
    <source>
        <dbReference type="ARBA" id="ARBA00022475"/>
    </source>
</evidence>
<name>A0A5E7VXU0_PSEFL</name>
<dbReference type="PANTHER" id="PTHR30443">
    <property type="entry name" value="INNER MEMBRANE PROTEIN"/>
    <property type="match status" value="1"/>
</dbReference>
<evidence type="ECO:0000256" key="6">
    <source>
        <dbReference type="ARBA" id="ARBA00022989"/>
    </source>
</evidence>
<dbReference type="Gene3D" id="3.40.720.10">
    <property type="entry name" value="Alkaline Phosphatase, subunit A"/>
    <property type="match status" value="1"/>
</dbReference>
<dbReference type="SUPFAM" id="SSF53649">
    <property type="entry name" value="Alkaline phosphatase-like"/>
    <property type="match status" value="1"/>
</dbReference>
<proteinExistence type="predicted"/>
<gene>
    <name evidence="11" type="primary">eptA</name>
    <name evidence="11" type="ORF">PS943_00390</name>
</gene>
<dbReference type="GO" id="GO:0009244">
    <property type="term" value="P:lipopolysaccharide core region biosynthetic process"/>
    <property type="evidence" value="ECO:0007669"/>
    <property type="project" value="TreeGrafter"/>
</dbReference>
<keyword evidence="5 8" id="KW-0812">Transmembrane</keyword>
<dbReference type="InterPro" id="IPR058130">
    <property type="entry name" value="PEA_transf_C"/>
</dbReference>
<evidence type="ECO:0000313" key="12">
    <source>
        <dbReference type="Proteomes" id="UP000325645"/>
    </source>
</evidence>
<feature type="transmembrane region" description="Helical" evidence="8">
    <location>
        <begin position="153"/>
        <end position="174"/>
    </location>
</feature>
<accession>A0A5E7VXU0</accession>
<evidence type="ECO:0000259" key="9">
    <source>
        <dbReference type="Pfam" id="PF00884"/>
    </source>
</evidence>
<evidence type="ECO:0000256" key="4">
    <source>
        <dbReference type="ARBA" id="ARBA00022679"/>
    </source>
</evidence>